<dbReference type="Proteomes" id="UP001472677">
    <property type="component" value="Unassembled WGS sequence"/>
</dbReference>
<gene>
    <name evidence="1" type="ORF">V6N12_070494</name>
</gene>
<evidence type="ECO:0008006" key="3">
    <source>
        <dbReference type="Google" id="ProtNLM"/>
    </source>
</evidence>
<evidence type="ECO:0000313" key="1">
    <source>
        <dbReference type="EMBL" id="KAK8580210.1"/>
    </source>
</evidence>
<evidence type="ECO:0000313" key="2">
    <source>
        <dbReference type="Proteomes" id="UP001472677"/>
    </source>
</evidence>
<sequence length="246" mass="26983">MTSSPGCSLCNGGGESIVHALRDCPFAVSVQRRVVHPSKLSLFMSMPFLDWFTTNLRVKGRFTVASNSWEYLFSMLCWLLWKRRCSIIMDRSFIEHGDILLVGRRMVQEMCSVAVSQAHAGSGKSCSREVLRRGWVVLCHGWVKVNSDGACALNTGQTAVGGALSGNAIVDDIREMLSQDLLVVIRRISRDGNKGVDAFATSIRDGSIGVWLFDSPSSFVSCLLSQDLYGVSGHRDQVDSDSLLLS</sequence>
<name>A0ABR2FGZ0_9ROSI</name>
<organism evidence="1 2">
    <name type="scientific">Hibiscus sabdariffa</name>
    <name type="common">roselle</name>
    <dbReference type="NCBI Taxonomy" id="183260"/>
    <lineage>
        <taxon>Eukaryota</taxon>
        <taxon>Viridiplantae</taxon>
        <taxon>Streptophyta</taxon>
        <taxon>Embryophyta</taxon>
        <taxon>Tracheophyta</taxon>
        <taxon>Spermatophyta</taxon>
        <taxon>Magnoliopsida</taxon>
        <taxon>eudicotyledons</taxon>
        <taxon>Gunneridae</taxon>
        <taxon>Pentapetalae</taxon>
        <taxon>rosids</taxon>
        <taxon>malvids</taxon>
        <taxon>Malvales</taxon>
        <taxon>Malvaceae</taxon>
        <taxon>Malvoideae</taxon>
        <taxon>Hibiscus</taxon>
    </lineage>
</organism>
<protein>
    <recommendedName>
        <fullName evidence="3">RNase H type-1 domain-containing protein</fullName>
    </recommendedName>
</protein>
<dbReference type="EMBL" id="JBBPBM010000006">
    <property type="protein sequence ID" value="KAK8580210.1"/>
    <property type="molecule type" value="Genomic_DNA"/>
</dbReference>
<keyword evidence="2" id="KW-1185">Reference proteome</keyword>
<reference evidence="1 2" key="1">
    <citation type="journal article" date="2024" name="G3 (Bethesda)">
        <title>Genome assembly of Hibiscus sabdariffa L. provides insights into metabolisms of medicinal natural products.</title>
        <authorList>
            <person name="Kim T."/>
        </authorList>
    </citation>
    <scope>NUCLEOTIDE SEQUENCE [LARGE SCALE GENOMIC DNA]</scope>
    <source>
        <strain evidence="1">TK-2024</strain>
        <tissue evidence="1">Old leaves</tissue>
    </source>
</reference>
<proteinExistence type="predicted"/>
<comment type="caution">
    <text evidence="1">The sequence shown here is derived from an EMBL/GenBank/DDBJ whole genome shotgun (WGS) entry which is preliminary data.</text>
</comment>
<accession>A0ABR2FGZ0</accession>